<evidence type="ECO:0000256" key="1">
    <source>
        <dbReference type="SAM" id="Coils"/>
    </source>
</evidence>
<dbReference type="Proteomes" id="UP000075714">
    <property type="component" value="Unassembled WGS sequence"/>
</dbReference>
<dbReference type="PANTHER" id="PTHR45615:SF66">
    <property type="entry name" value="CARD DOMAIN-CONTAINING PROTEIN"/>
    <property type="match status" value="1"/>
</dbReference>
<feature type="region of interest" description="Disordered" evidence="2">
    <location>
        <begin position="597"/>
        <end position="643"/>
    </location>
</feature>
<feature type="compositionally biased region" description="Low complexity" evidence="2">
    <location>
        <begin position="218"/>
        <end position="230"/>
    </location>
</feature>
<dbReference type="PANTHER" id="PTHR45615">
    <property type="entry name" value="MYOSIN HEAVY CHAIN, NON-MUSCLE"/>
    <property type="match status" value="1"/>
</dbReference>
<evidence type="ECO:0000313" key="3">
    <source>
        <dbReference type="EMBL" id="KXZ50236.1"/>
    </source>
</evidence>
<feature type="coiled-coil region" evidence="1">
    <location>
        <begin position="483"/>
        <end position="573"/>
    </location>
</feature>
<dbReference type="AlphaFoldDB" id="A0A150GK73"/>
<comment type="caution">
    <text evidence="3">The sequence shown here is derived from an EMBL/GenBank/DDBJ whole genome shotgun (WGS) entry which is preliminary data.</text>
</comment>
<sequence length="643" mass="66375">MSAHEGSFSSSFVQSLSRTGSPESLGLQDGARGSPRVVVSIGGACSPPDAAQTEILAEQVAGLQRQLEESKRNADSAAARWAMEREALHRQVHALIALAEGPSRPGSEGGTAGLLPASACSLLTQGSVPLPAAEAAQEAQAQAQRLQELEAMVEELQAERNNLEEQLHVAAAEAARAGRAAAAKAAPAPALSPATSLDVATPRSPLPSCPPPLPLPPARASAPTLPTPSTTYGGAPPAALSYEVEWNRNLTLTDSVSMPTLLAEKAALEHELRSLRAECVAVPRAEFAELSSARRQLAFLETEVSQLREEAEEAARLREQAEAQLAEMLASCVPVPRDEYQALLRGAAAARARSASSSSASSCASAAHSSERAPSNPATALPPVAAAGTAKMEGETEAADCSEVVVLRDQLAAAVDASVAECSRLGGRVRELEEEVTRLQSENFTLRTDVSAFRVALAAGRRQALAVASEEARAATAAAEGARAAALEELRAARQRLAGLESELAAARKEAEAATAQRDVLLADLATVRDAAVRTTQALADCEGCREAAEAAAAAAAAELAEARQELAGARGLVVRDKLRSRRLAGLPLEWMAGWGSGGSSGEQAAVEGEAEGEEEAAEVEAVGEAECATNEGGVEAGCAPRR</sequence>
<gene>
    <name evidence="3" type="ORF">GPECTOR_17g874</name>
</gene>
<proteinExistence type="predicted"/>
<feature type="compositionally biased region" description="Pro residues" evidence="2">
    <location>
        <begin position="204"/>
        <end position="217"/>
    </location>
</feature>
<feature type="compositionally biased region" description="Acidic residues" evidence="2">
    <location>
        <begin position="609"/>
        <end position="624"/>
    </location>
</feature>
<feature type="coiled-coil region" evidence="1">
    <location>
        <begin position="53"/>
        <end position="80"/>
    </location>
</feature>
<reference evidence="4" key="1">
    <citation type="journal article" date="2016" name="Nat. Commun.">
        <title>The Gonium pectorale genome demonstrates co-option of cell cycle regulation during the evolution of multicellularity.</title>
        <authorList>
            <person name="Hanschen E.R."/>
            <person name="Marriage T.N."/>
            <person name="Ferris P.J."/>
            <person name="Hamaji T."/>
            <person name="Toyoda A."/>
            <person name="Fujiyama A."/>
            <person name="Neme R."/>
            <person name="Noguchi H."/>
            <person name="Minakuchi Y."/>
            <person name="Suzuki M."/>
            <person name="Kawai-Toyooka H."/>
            <person name="Smith D.R."/>
            <person name="Sparks H."/>
            <person name="Anderson J."/>
            <person name="Bakaric R."/>
            <person name="Luria V."/>
            <person name="Karger A."/>
            <person name="Kirschner M.W."/>
            <person name="Durand P.M."/>
            <person name="Michod R.E."/>
            <person name="Nozaki H."/>
            <person name="Olson B.J."/>
        </authorList>
    </citation>
    <scope>NUCLEOTIDE SEQUENCE [LARGE SCALE GENOMIC DNA]</scope>
    <source>
        <strain evidence="4">NIES-2863</strain>
    </source>
</reference>
<keyword evidence="4" id="KW-1185">Reference proteome</keyword>
<feature type="coiled-coil region" evidence="1">
    <location>
        <begin position="132"/>
        <end position="180"/>
    </location>
</feature>
<name>A0A150GK73_GONPE</name>
<feature type="coiled-coil region" evidence="1">
    <location>
        <begin position="422"/>
        <end position="449"/>
    </location>
</feature>
<accession>A0A150GK73</accession>
<protein>
    <submittedName>
        <fullName evidence="3">Uncharacterized protein</fullName>
    </submittedName>
</protein>
<feature type="coiled-coil region" evidence="1">
    <location>
        <begin position="258"/>
        <end position="331"/>
    </location>
</feature>
<evidence type="ECO:0000256" key="2">
    <source>
        <dbReference type="SAM" id="MobiDB-lite"/>
    </source>
</evidence>
<feature type="region of interest" description="Disordered" evidence="2">
    <location>
        <begin position="363"/>
        <end position="391"/>
    </location>
</feature>
<organism evidence="3 4">
    <name type="scientific">Gonium pectorale</name>
    <name type="common">Green alga</name>
    <dbReference type="NCBI Taxonomy" id="33097"/>
    <lineage>
        <taxon>Eukaryota</taxon>
        <taxon>Viridiplantae</taxon>
        <taxon>Chlorophyta</taxon>
        <taxon>core chlorophytes</taxon>
        <taxon>Chlorophyceae</taxon>
        <taxon>CS clade</taxon>
        <taxon>Chlamydomonadales</taxon>
        <taxon>Volvocaceae</taxon>
        <taxon>Gonium</taxon>
    </lineage>
</organism>
<dbReference type="OrthoDB" id="553288at2759"/>
<evidence type="ECO:0000313" key="4">
    <source>
        <dbReference type="Proteomes" id="UP000075714"/>
    </source>
</evidence>
<feature type="region of interest" description="Disordered" evidence="2">
    <location>
        <begin position="186"/>
        <end position="230"/>
    </location>
</feature>
<feature type="compositionally biased region" description="Low complexity" evidence="2">
    <location>
        <begin position="7"/>
        <end position="17"/>
    </location>
</feature>
<dbReference type="EMBL" id="LSYV01000018">
    <property type="protein sequence ID" value="KXZ50236.1"/>
    <property type="molecule type" value="Genomic_DNA"/>
</dbReference>
<feature type="region of interest" description="Disordered" evidence="2">
    <location>
        <begin position="1"/>
        <end position="45"/>
    </location>
</feature>
<keyword evidence="1" id="KW-0175">Coiled coil</keyword>